<dbReference type="RefSeq" id="WP_066518975.1">
    <property type="nucleotide sequence ID" value="NZ_CABMOF010000001.1"/>
</dbReference>
<sequence length="316" mass="34839">MKEVVAFLEQHNKFAVFTHLNPDGDALGSAYALAQTLNNLGKSAEVILLCEPPAKYRFGRFERLYRILGDVSAASYDAAVAVDCATAKRLSYAQELFMQLPNCNIDHHVSNTNYAQINYVADLPATGEIIWQLGEELGARADETVRMAVYMAISTDTGNFTYSNTQKTTLELFSRLVAEGLPLSAMAEQIFNRRSLGATKLIARFIDKIRLYENGMLAVSVIMLDDIEQSGADLSDTEILIDYAREVEGVEIAAFIREMSRDTYKISLRANIYADVGELAAQFGGGGHVKAAGCMLKGNIYDVTETLIKAARNYLK</sequence>
<dbReference type="STRING" id="626937.HMPREF3293_02383"/>
<dbReference type="Proteomes" id="UP000070366">
    <property type="component" value="Unassembled WGS sequence"/>
</dbReference>
<dbReference type="GO" id="GO:0003676">
    <property type="term" value="F:nucleic acid binding"/>
    <property type="evidence" value="ECO:0007669"/>
    <property type="project" value="InterPro"/>
</dbReference>
<evidence type="ECO:0000313" key="3">
    <source>
        <dbReference type="EMBL" id="KXK65125.1"/>
    </source>
</evidence>
<name>A0A136Q383_9FIRM</name>
<dbReference type="KEGG" id="cmiu:B1H56_03425"/>
<dbReference type="PATRIC" id="fig|626937.4.peg.2340"/>
<dbReference type="InterPro" id="IPR038763">
    <property type="entry name" value="DHH_sf"/>
</dbReference>
<feature type="domain" description="DHHA1" evidence="2">
    <location>
        <begin position="220"/>
        <end position="315"/>
    </location>
</feature>
<evidence type="ECO:0000259" key="1">
    <source>
        <dbReference type="Pfam" id="PF01368"/>
    </source>
</evidence>
<evidence type="ECO:0000313" key="4">
    <source>
        <dbReference type="Proteomes" id="UP000070366"/>
    </source>
</evidence>
<dbReference type="InterPro" id="IPR003156">
    <property type="entry name" value="DHHA1_dom"/>
</dbReference>
<dbReference type="Gene3D" id="3.10.310.30">
    <property type="match status" value="1"/>
</dbReference>
<dbReference type="AlphaFoldDB" id="A0A136Q383"/>
<dbReference type="PANTHER" id="PTHR47618">
    <property type="entry name" value="BIFUNCTIONAL OLIGORIBONUCLEASE AND PAP PHOSPHATASE NRNA"/>
    <property type="match status" value="1"/>
</dbReference>
<keyword evidence="4" id="KW-1185">Reference proteome</keyword>
<accession>A0A136Q383</accession>
<protein>
    <submittedName>
        <fullName evidence="3">DHHA1 domain protein</fullName>
    </submittedName>
</protein>
<gene>
    <name evidence="3" type="ORF">HMPREF3293_02383</name>
</gene>
<dbReference type="Pfam" id="PF02272">
    <property type="entry name" value="DHHA1"/>
    <property type="match status" value="1"/>
</dbReference>
<dbReference type="InterPro" id="IPR001667">
    <property type="entry name" value="DDH_dom"/>
</dbReference>
<dbReference type="InterPro" id="IPR051319">
    <property type="entry name" value="Oligoribo/pAp-PDE_c-di-AMP_PDE"/>
</dbReference>
<dbReference type="Gene3D" id="3.90.1640.10">
    <property type="entry name" value="inorganic pyrophosphatase (n-terminal core)"/>
    <property type="match status" value="1"/>
</dbReference>
<comment type="caution">
    <text evidence="3">The sequence shown here is derived from an EMBL/GenBank/DDBJ whole genome shotgun (WGS) entry which is preliminary data.</text>
</comment>
<dbReference type="SUPFAM" id="SSF64182">
    <property type="entry name" value="DHH phosphoesterases"/>
    <property type="match status" value="1"/>
</dbReference>
<evidence type="ECO:0000259" key="2">
    <source>
        <dbReference type="Pfam" id="PF02272"/>
    </source>
</evidence>
<dbReference type="OrthoDB" id="9803668at2"/>
<dbReference type="EMBL" id="LSZW01000063">
    <property type="protein sequence ID" value="KXK65125.1"/>
    <property type="molecule type" value="Genomic_DNA"/>
</dbReference>
<dbReference type="PANTHER" id="PTHR47618:SF1">
    <property type="entry name" value="BIFUNCTIONAL OLIGORIBONUCLEASE AND PAP PHOSPHATASE NRNA"/>
    <property type="match status" value="1"/>
</dbReference>
<feature type="domain" description="DDH" evidence="1">
    <location>
        <begin position="13"/>
        <end position="148"/>
    </location>
</feature>
<dbReference type="Pfam" id="PF01368">
    <property type="entry name" value="DHH"/>
    <property type="match status" value="1"/>
</dbReference>
<organism evidence="3 4">
    <name type="scientific">Christensenella minuta</name>
    <dbReference type="NCBI Taxonomy" id="626937"/>
    <lineage>
        <taxon>Bacteria</taxon>
        <taxon>Bacillati</taxon>
        <taxon>Bacillota</taxon>
        <taxon>Clostridia</taxon>
        <taxon>Christensenellales</taxon>
        <taxon>Christensenellaceae</taxon>
        <taxon>Christensenella</taxon>
    </lineage>
</organism>
<reference evidence="3 4" key="1">
    <citation type="submission" date="2016-02" db="EMBL/GenBank/DDBJ databases">
        <authorList>
            <person name="Wen L."/>
            <person name="He K."/>
            <person name="Yang H."/>
        </authorList>
    </citation>
    <scope>NUCLEOTIDE SEQUENCE [LARGE SCALE GENOMIC DNA]</scope>
    <source>
        <strain evidence="3 4">DSM 22607</strain>
    </source>
</reference>
<proteinExistence type="predicted"/>